<evidence type="ECO:0000259" key="2">
    <source>
        <dbReference type="PROSITE" id="PS50110"/>
    </source>
</evidence>
<feature type="modified residue" description="4-aspartylphosphate" evidence="1">
    <location>
        <position position="56"/>
    </location>
</feature>
<gene>
    <name evidence="4" type="ORF">BC781_104322</name>
</gene>
<dbReference type="PANTHER" id="PTHR37299">
    <property type="entry name" value="TRANSCRIPTIONAL REGULATOR-RELATED"/>
    <property type="match status" value="1"/>
</dbReference>
<accession>A0A315Z860</accession>
<organism evidence="4 5">
    <name type="scientific">Sediminitomix flava</name>
    <dbReference type="NCBI Taxonomy" id="379075"/>
    <lineage>
        <taxon>Bacteria</taxon>
        <taxon>Pseudomonadati</taxon>
        <taxon>Bacteroidota</taxon>
        <taxon>Cytophagia</taxon>
        <taxon>Cytophagales</taxon>
        <taxon>Flammeovirgaceae</taxon>
        <taxon>Sediminitomix</taxon>
    </lineage>
</organism>
<dbReference type="InterPro" id="IPR007492">
    <property type="entry name" value="LytTR_DNA-bd_dom"/>
</dbReference>
<dbReference type="AlphaFoldDB" id="A0A315Z860"/>
<dbReference type="GO" id="GO:0003677">
    <property type="term" value="F:DNA binding"/>
    <property type="evidence" value="ECO:0007669"/>
    <property type="project" value="InterPro"/>
</dbReference>
<protein>
    <submittedName>
        <fullName evidence="4">LytTR family two component transcriptional regulator</fullName>
    </submittedName>
</protein>
<dbReference type="InterPro" id="IPR001789">
    <property type="entry name" value="Sig_transdc_resp-reg_receiver"/>
</dbReference>
<evidence type="ECO:0000259" key="3">
    <source>
        <dbReference type="PROSITE" id="PS50930"/>
    </source>
</evidence>
<dbReference type="EMBL" id="QGDO01000004">
    <property type="protein sequence ID" value="PWJ41047.1"/>
    <property type="molecule type" value="Genomic_DNA"/>
</dbReference>
<dbReference type="RefSeq" id="WP_109620046.1">
    <property type="nucleotide sequence ID" value="NZ_QGDO01000004.1"/>
</dbReference>
<dbReference type="SMART" id="SM00850">
    <property type="entry name" value="LytTR"/>
    <property type="match status" value="1"/>
</dbReference>
<feature type="domain" description="HTH LytTR-type" evidence="3">
    <location>
        <begin position="150"/>
        <end position="221"/>
    </location>
</feature>
<evidence type="ECO:0000313" key="4">
    <source>
        <dbReference type="EMBL" id="PWJ41047.1"/>
    </source>
</evidence>
<evidence type="ECO:0000313" key="5">
    <source>
        <dbReference type="Proteomes" id="UP000245535"/>
    </source>
</evidence>
<dbReference type="GO" id="GO:0000156">
    <property type="term" value="F:phosphorelay response regulator activity"/>
    <property type="evidence" value="ECO:0007669"/>
    <property type="project" value="InterPro"/>
</dbReference>
<sequence>MYKVLIVEDEAPSARKLKMLLGKLSDEFEVVELLESIEECVEFFETGSTIDLIFMDIHLSDGNSFEIFEKMDIETPIIFTTAFDQYAIKAFKQNSVDYLLKPINLGELEESVSKFKKLYGKRDTSTEIDYNLLGQIVAKQVSPEEYKERFMVSYRDELKSISVNEIAFVFAESKAVFIQVKDGKCYDINYTMDQVEKNLNPKDFFRINRKYIVHISAIQSVSWYSKTKLKVFTDPETPSELFVPADKMSKFKDWLNK</sequence>
<dbReference type="PROSITE" id="PS50930">
    <property type="entry name" value="HTH_LYTTR"/>
    <property type="match status" value="1"/>
</dbReference>
<dbReference type="PROSITE" id="PS50110">
    <property type="entry name" value="RESPONSE_REGULATORY"/>
    <property type="match status" value="1"/>
</dbReference>
<keyword evidence="1" id="KW-0597">Phosphoprotein</keyword>
<dbReference type="FunFam" id="3.40.50.2300:FF:000361">
    <property type="entry name" value="Two-component system response regulator"/>
    <property type="match status" value="1"/>
</dbReference>
<dbReference type="InterPro" id="IPR046947">
    <property type="entry name" value="LytR-like"/>
</dbReference>
<dbReference type="Gene3D" id="2.40.50.1020">
    <property type="entry name" value="LytTr DNA-binding domain"/>
    <property type="match status" value="1"/>
</dbReference>
<keyword evidence="5" id="KW-1185">Reference proteome</keyword>
<dbReference type="Proteomes" id="UP000245535">
    <property type="component" value="Unassembled WGS sequence"/>
</dbReference>
<dbReference type="Gene3D" id="3.40.50.2300">
    <property type="match status" value="1"/>
</dbReference>
<dbReference type="OrthoDB" id="646623at2"/>
<evidence type="ECO:0000256" key="1">
    <source>
        <dbReference type="PROSITE-ProRule" id="PRU00169"/>
    </source>
</evidence>
<proteinExistence type="predicted"/>
<dbReference type="InterPro" id="IPR011006">
    <property type="entry name" value="CheY-like_superfamily"/>
</dbReference>
<dbReference type="PANTHER" id="PTHR37299:SF1">
    <property type="entry name" value="STAGE 0 SPORULATION PROTEIN A HOMOLOG"/>
    <property type="match status" value="1"/>
</dbReference>
<feature type="domain" description="Response regulatory" evidence="2">
    <location>
        <begin position="3"/>
        <end position="116"/>
    </location>
</feature>
<reference evidence="4 5" key="1">
    <citation type="submission" date="2018-03" db="EMBL/GenBank/DDBJ databases">
        <title>Genomic Encyclopedia of Archaeal and Bacterial Type Strains, Phase II (KMG-II): from individual species to whole genera.</title>
        <authorList>
            <person name="Goeker M."/>
        </authorList>
    </citation>
    <scope>NUCLEOTIDE SEQUENCE [LARGE SCALE GENOMIC DNA]</scope>
    <source>
        <strain evidence="4 5">DSM 28229</strain>
    </source>
</reference>
<dbReference type="Pfam" id="PF00072">
    <property type="entry name" value="Response_reg"/>
    <property type="match status" value="1"/>
</dbReference>
<dbReference type="SMART" id="SM00448">
    <property type="entry name" value="REC"/>
    <property type="match status" value="1"/>
</dbReference>
<dbReference type="SUPFAM" id="SSF52172">
    <property type="entry name" value="CheY-like"/>
    <property type="match status" value="1"/>
</dbReference>
<name>A0A315Z860_SEDFL</name>
<comment type="caution">
    <text evidence="4">The sequence shown here is derived from an EMBL/GenBank/DDBJ whole genome shotgun (WGS) entry which is preliminary data.</text>
</comment>
<dbReference type="Pfam" id="PF04397">
    <property type="entry name" value="LytTR"/>
    <property type="match status" value="1"/>
</dbReference>